<proteinExistence type="predicted"/>
<feature type="non-terminal residue" evidence="2">
    <location>
        <position position="138"/>
    </location>
</feature>
<organism evidence="2 3">
    <name type="scientific">Prorocentrum cordatum</name>
    <dbReference type="NCBI Taxonomy" id="2364126"/>
    <lineage>
        <taxon>Eukaryota</taxon>
        <taxon>Sar</taxon>
        <taxon>Alveolata</taxon>
        <taxon>Dinophyceae</taxon>
        <taxon>Prorocentrales</taxon>
        <taxon>Prorocentraceae</taxon>
        <taxon>Prorocentrum</taxon>
    </lineage>
</organism>
<dbReference type="Proteomes" id="UP001189429">
    <property type="component" value="Unassembled WGS sequence"/>
</dbReference>
<name>A0ABN9UJ47_9DINO</name>
<dbReference type="EMBL" id="CAUYUJ010015928">
    <property type="protein sequence ID" value="CAK0859717.1"/>
    <property type="molecule type" value="Genomic_DNA"/>
</dbReference>
<evidence type="ECO:0000256" key="1">
    <source>
        <dbReference type="SAM" id="MobiDB-lite"/>
    </source>
</evidence>
<sequence length="138" mass="14338">DALARLGLRDAPLAAAAARAVRAHLVELHAEDFAMAVCALARLGCLGTGPACAAISWEARERAGLRLLCARDAARLACAFSLAGVPDAAVYDLLRDCAADQPGRSSSADHLSDQAARTQASPTGPPLDWPVLVINLDR</sequence>
<feature type="compositionally biased region" description="Polar residues" evidence="1">
    <location>
        <begin position="103"/>
        <end position="122"/>
    </location>
</feature>
<feature type="non-terminal residue" evidence="2">
    <location>
        <position position="1"/>
    </location>
</feature>
<reference evidence="2" key="1">
    <citation type="submission" date="2023-10" db="EMBL/GenBank/DDBJ databases">
        <authorList>
            <person name="Chen Y."/>
            <person name="Shah S."/>
            <person name="Dougan E. K."/>
            <person name="Thang M."/>
            <person name="Chan C."/>
        </authorList>
    </citation>
    <scope>NUCLEOTIDE SEQUENCE [LARGE SCALE GENOMIC DNA]</scope>
</reference>
<feature type="region of interest" description="Disordered" evidence="1">
    <location>
        <begin position="101"/>
        <end position="124"/>
    </location>
</feature>
<evidence type="ECO:0000313" key="2">
    <source>
        <dbReference type="EMBL" id="CAK0859717.1"/>
    </source>
</evidence>
<evidence type="ECO:0000313" key="3">
    <source>
        <dbReference type="Proteomes" id="UP001189429"/>
    </source>
</evidence>
<keyword evidence="3" id="KW-1185">Reference proteome</keyword>
<accession>A0ABN9UJ47</accession>
<protein>
    <submittedName>
        <fullName evidence="2">Uncharacterized protein</fullName>
    </submittedName>
</protein>
<comment type="caution">
    <text evidence="2">The sequence shown here is derived from an EMBL/GenBank/DDBJ whole genome shotgun (WGS) entry which is preliminary data.</text>
</comment>
<gene>
    <name evidence="2" type="ORF">PCOR1329_LOCUS49007</name>
</gene>